<dbReference type="CDD" id="cd19990">
    <property type="entry name" value="PBP1_GABAb_receptor_plant"/>
    <property type="match status" value="1"/>
</dbReference>
<evidence type="ECO:0000256" key="4">
    <source>
        <dbReference type="ARBA" id="ARBA00022692"/>
    </source>
</evidence>
<organism evidence="16">
    <name type="scientific">Zea mays</name>
    <name type="common">Maize</name>
    <dbReference type="NCBI Taxonomy" id="4577"/>
    <lineage>
        <taxon>Eukaryota</taxon>
        <taxon>Viridiplantae</taxon>
        <taxon>Streptophyta</taxon>
        <taxon>Embryophyta</taxon>
        <taxon>Tracheophyta</taxon>
        <taxon>Spermatophyta</taxon>
        <taxon>Magnoliopsida</taxon>
        <taxon>Liliopsida</taxon>
        <taxon>Poales</taxon>
        <taxon>Poaceae</taxon>
        <taxon>PACMAD clade</taxon>
        <taxon>Panicoideae</taxon>
        <taxon>Andropogonodae</taxon>
        <taxon>Andropogoneae</taxon>
        <taxon>Tripsacinae</taxon>
        <taxon>Zea</taxon>
    </lineage>
</organism>
<keyword evidence="11 13" id="KW-1071">Ligand-gated ion channel</keyword>
<dbReference type="Gene3D" id="3.40.190.10">
    <property type="entry name" value="Periplasmic binding protein-like II"/>
    <property type="match status" value="2"/>
</dbReference>
<evidence type="ECO:0000256" key="5">
    <source>
        <dbReference type="ARBA" id="ARBA00022729"/>
    </source>
</evidence>
<proteinExistence type="inferred from homology"/>
<evidence type="ECO:0000256" key="12">
    <source>
        <dbReference type="ARBA" id="ARBA00023303"/>
    </source>
</evidence>
<dbReference type="InterPro" id="IPR028082">
    <property type="entry name" value="Peripla_BP_I"/>
</dbReference>
<comment type="similarity">
    <text evidence="2 13">Belongs to the glutamate-gated ion channel (TC 1.A.10.1) family.</text>
</comment>
<feature type="disulfide bond" evidence="14">
    <location>
        <begin position="701"/>
        <end position="755"/>
    </location>
</feature>
<dbReference type="SUPFAM" id="SSF53850">
    <property type="entry name" value="Periplasmic binding protein-like II"/>
    <property type="match status" value="1"/>
</dbReference>
<name>A0A1D6GYP7_MAIZE</name>
<dbReference type="FunFam" id="3.40.190.10:FF:000175">
    <property type="entry name" value="Glutamate receptor"/>
    <property type="match status" value="1"/>
</dbReference>
<dbReference type="SUPFAM" id="SSF53822">
    <property type="entry name" value="Periplasmic binding protein-like I"/>
    <property type="match status" value="1"/>
</dbReference>
<dbReference type="InterPro" id="IPR001320">
    <property type="entry name" value="Iontro_rcpt_C"/>
</dbReference>
<evidence type="ECO:0000256" key="14">
    <source>
        <dbReference type="PIRSR" id="PIRSR037090-50"/>
    </source>
</evidence>
<keyword evidence="7 13" id="KW-0406">Ion transport</keyword>
<dbReference type="GO" id="GO:0015276">
    <property type="term" value="F:ligand-gated monoatomic ion channel activity"/>
    <property type="evidence" value="ECO:0007669"/>
    <property type="project" value="InterPro"/>
</dbReference>
<keyword evidence="4" id="KW-0812">Transmembrane</keyword>
<feature type="domain" description="Ionotropic glutamate receptor C-terminal" evidence="15">
    <location>
        <begin position="421"/>
        <end position="752"/>
    </location>
</feature>
<keyword evidence="3 13" id="KW-0813">Transport</keyword>
<comment type="subcellular location">
    <subcellularLocation>
        <location evidence="1">Membrane</location>
        <topology evidence="1">Multi-pass membrane protein</topology>
    </subcellularLocation>
</comment>
<evidence type="ECO:0000313" key="16">
    <source>
        <dbReference type="EMBL" id="AQK67879.1"/>
    </source>
</evidence>
<evidence type="ECO:0000256" key="8">
    <source>
        <dbReference type="ARBA" id="ARBA00023136"/>
    </source>
</evidence>
<dbReference type="InterPro" id="IPR044440">
    <property type="entry name" value="GABAb_receptor_plant_PBP1"/>
</dbReference>
<dbReference type="FunFam" id="1.10.287.70:FF:000037">
    <property type="entry name" value="Glutamate receptor"/>
    <property type="match status" value="1"/>
</dbReference>
<dbReference type="GO" id="GO:0016020">
    <property type="term" value="C:membrane"/>
    <property type="evidence" value="ECO:0007669"/>
    <property type="project" value="UniProtKB-SubCell"/>
</dbReference>
<reference evidence="16" key="1">
    <citation type="submission" date="2015-12" db="EMBL/GenBank/DDBJ databases">
        <title>Update maize B73 reference genome by single molecule sequencing technologies.</title>
        <authorList>
            <consortium name="Maize Genome Sequencing Project"/>
            <person name="Ware D."/>
        </authorList>
    </citation>
    <scope>NUCLEOTIDE SEQUENCE</scope>
    <source>
        <tissue evidence="16">Seedling</tissue>
    </source>
</reference>
<evidence type="ECO:0000256" key="9">
    <source>
        <dbReference type="ARBA" id="ARBA00023170"/>
    </source>
</evidence>
<keyword evidence="12 13" id="KW-0407">Ion channel</keyword>
<evidence type="ECO:0000256" key="6">
    <source>
        <dbReference type="ARBA" id="ARBA00022989"/>
    </source>
</evidence>
<evidence type="ECO:0000256" key="1">
    <source>
        <dbReference type="ARBA" id="ARBA00004141"/>
    </source>
</evidence>
<keyword evidence="8 13" id="KW-0472">Membrane</keyword>
<keyword evidence="6" id="KW-1133">Transmembrane helix</keyword>
<dbReference type="InterPro" id="IPR015683">
    <property type="entry name" value="Ionotropic_Glu_rcpt"/>
</dbReference>
<comment type="function">
    <text evidence="13">Glutamate-gated receptor that probably acts as non-selective cation channel.</text>
</comment>
<dbReference type="AlphaFoldDB" id="A0A1D6GYP7"/>
<dbReference type="ExpressionAtlas" id="A0A1D6GYP7">
    <property type="expression patterns" value="baseline and differential"/>
</dbReference>
<keyword evidence="14" id="KW-1015">Disulfide bond</keyword>
<sequence>MKIAFLMSLVLSLFLLPNGICKSLVARPSVVNIGSILRLNSTIGGVSDVAIRAAVEDINSDPTVLNGTTLHVETRDTNCNDGFLGMVQALQFMETDVIAIIGPQCSAIAHIISYVANELQVPLMSFASDATLSSIQFPFFVRTMPSDLYQMAAVAAVVDYYQWKIVTAIYVDDDYGRNGIAALDDELTARRCKISYKTGFRSNAKKSELLSLLVTVSNMESRVIILHTGSEPGLKLLSLANGLNMMGNGYVWIATDWLSAYLDANSSVSAETVNGMQGVLTVRPHTPKSNMKRNLVSKWSSLSKKYNHSDLRTSAYGFYVYDSVWTVARALDAFFDDGGRISFTNDSRLRDVTGGTLHLEAMSVFDMGNKLLDKIRNVNFAGVSGQVQFNAQFELIHPAYDIISIIGNGMRTIGFWSNYTRLLSTTPPEDLYSKPPNTSLANQQLYDVIWPVTYRFIPFGNGTENPHFDQLAQMVADNDFDAAIGDIEITMSRTKIVDFTQPFIESGLVILAPIKKHITNSWAFLQPFTLGMWCVTGLSFLVVGVVIWILEHRINDDFRGSPWQQLITIVWFSFSTLFFAHREKTMSTLGRGVLIIWLFVVLIIQSSYTASLTSILTVQQLDTSIRGLDDLKHSDYPIGFQVGSFVKEYMIKELNISQSRLKALGSPEEYAENLKLGPKKGGVMAIVDERPYVELFLSTYCKIAVAGQDFTSGGWGFAFPRDSPLQVDLSTAILTLSEDGELQRIHDKWLKTGDCSSDNTEFVDSNQLRLESFMGLFLICGAACVLALLIYFGITLRQYLRHEQPGSAISADSGSSTSKRSLRKFISFVDERQRSPKKNGP</sequence>
<evidence type="ECO:0000256" key="3">
    <source>
        <dbReference type="ARBA" id="ARBA00022448"/>
    </source>
</evidence>
<dbReference type="PANTHER" id="PTHR18966">
    <property type="entry name" value="IONOTROPIC GLUTAMATE RECEPTOR"/>
    <property type="match status" value="1"/>
</dbReference>
<dbReference type="EMBL" id="CM000781">
    <property type="protein sequence ID" value="AQK67879.1"/>
    <property type="molecule type" value="Genomic_DNA"/>
</dbReference>
<evidence type="ECO:0000256" key="2">
    <source>
        <dbReference type="ARBA" id="ARBA00008685"/>
    </source>
</evidence>
<dbReference type="Gene3D" id="1.10.287.70">
    <property type="match status" value="1"/>
</dbReference>
<dbReference type="Pfam" id="PF01094">
    <property type="entry name" value="ANF_receptor"/>
    <property type="match status" value="1"/>
</dbReference>
<dbReference type="SMART" id="SM00079">
    <property type="entry name" value="PBPe"/>
    <property type="match status" value="1"/>
</dbReference>
<accession>A0A1D6GYP7</accession>
<dbReference type="Pfam" id="PF00060">
    <property type="entry name" value="Lig_chan"/>
    <property type="match status" value="1"/>
</dbReference>
<dbReference type="PIRSF" id="PIRSF037090">
    <property type="entry name" value="Iontro_Glu-like_rcpt_pln"/>
    <property type="match status" value="1"/>
</dbReference>
<dbReference type="Pfam" id="PF10613">
    <property type="entry name" value="Lig_chan-Glu_bd"/>
    <property type="match status" value="1"/>
</dbReference>
<dbReference type="InterPro" id="IPR019594">
    <property type="entry name" value="Glu/Gly-bd"/>
</dbReference>
<protein>
    <recommendedName>
        <fullName evidence="13">Glutamate receptor</fullName>
    </recommendedName>
</protein>
<evidence type="ECO:0000256" key="10">
    <source>
        <dbReference type="ARBA" id="ARBA00023180"/>
    </source>
</evidence>
<keyword evidence="9 13" id="KW-0675">Receptor</keyword>
<keyword evidence="10" id="KW-0325">Glycoprotein</keyword>
<evidence type="ECO:0000256" key="11">
    <source>
        <dbReference type="ARBA" id="ARBA00023286"/>
    </source>
</evidence>
<evidence type="ECO:0000259" key="15">
    <source>
        <dbReference type="SMART" id="SM00079"/>
    </source>
</evidence>
<dbReference type="FunFam" id="3.40.50.2300:FF:000081">
    <property type="entry name" value="Glutamate receptor"/>
    <property type="match status" value="1"/>
</dbReference>
<evidence type="ECO:0000256" key="13">
    <source>
        <dbReference type="PIRNR" id="PIRNR037090"/>
    </source>
</evidence>
<dbReference type="Gene3D" id="3.40.50.2300">
    <property type="match status" value="2"/>
</dbReference>
<evidence type="ECO:0000256" key="7">
    <source>
        <dbReference type="ARBA" id="ARBA00023065"/>
    </source>
</evidence>
<dbReference type="InterPro" id="IPR017103">
    <property type="entry name" value="Iontropic_Glu_rcpt_pln"/>
</dbReference>
<gene>
    <name evidence="16" type="ORF">ZEAMMB73_Zm00001d015007</name>
</gene>
<keyword evidence="5" id="KW-0732">Signal</keyword>
<dbReference type="InterPro" id="IPR001828">
    <property type="entry name" value="ANF_lig-bd_rcpt"/>
</dbReference>